<reference evidence="5 6" key="1">
    <citation type="journal article" date="2017" name="Int. J. Parasitol.">
        <title>The genome of the protozoan parasite Cystoisospora suis and a reverse vaccinology approach to identify vaccine candidates.</title>
        <authorList>
            <person name="Palmieri N."/>
            <person name="Shrestha A."/>
            <person name="Ruttkowski B."/>
            <person name="Beck T."/>
            <person name="Vogl C."/>
            <person name="Tomley F."/>
            <person name="Blake D.P."/>
            <person name="Joachim A."/>
        </authorList>
    </citation>
    <scope>NUCLEOTIDE SEQUENCE [LARGE SCALE GENOMIC DNA]</scope>
    <source>
        <strain evidence="5 6">Wien I</strain>
    </source>
</reference>
<dbReference type="InterPro" id="IPR016050">
    <property type="entry name" value="Proteasome_bsu_CS"/>
</dbReference>
<comment type="subunit">
    <text evidence="4">Component of the proteasome complex.</text>
</comment>
<accession>A0A2C6KE37</accession>
<evidence type="ECO:0000313" key="6">
    <source>
        <dbReference type="Proteomes" id="UP000221165"/>
    </source>
</evidence>
<dbReference type="CDD" id="cd03758">
    <property type="entry name" value="proteasome_beta_type_2"/>
    <property type="match status" value="1"/>
</dbReference>
<dbReference type="RefSeq" id="XP_067916642.1">
    <property type="nucleotide sequence ID" value="XM_068071382.1"/>
</dbReference>
<gene>
    <name evidence="5" type="ORF">CSUI_011282</name>
</gene>
<dbReference type="GO" id="GO:0005839">
    <property type="term" value="C:proteasome core complex"/>
    <property type="evidence" value="ECO:0007669"/>
    <property type="project" value="InterPro"/>
</dbReference>
<proteinExistence type="inferred from homology"/>
<dbReference type="GeneID" id="94434593"/>
<evidence type="ECO:0000256" key="4">
    <source>
        <dbReference type="RuleBase" id="RU004203"/>
    </source>
</evidence>
<evidence type="ECO:0000256" key="2">
    <source>
        <dbReference type="ARBA" id="ARBA00022942"/>
    </source>
</evidence>
<dbReference type="InterPro" id="IPR023333">
    <property type="entry name" value="Proteasome_suB-type"/>
</dbReference>
<dbReference type="PROSITE" id="PS00854">
    <property type="entry name" value="PROTEASOME_BETA_1"/>
    <property type="match status" value="1"/>
</dbReference>
<dbReference type="Pfam" id="PF00227">
    <property type="entry name" value="Proteasome"/>
    <property type="match status" value="1"/>
</dbReference>
<comment type="function">
    <text evidence="4">Component of the proteasome, a multicatalytic proteinase complex which is characterized by its ability to cleave peptides with Arg, Phe, Tyr, Leu, and Glu adjacent to the leaving group at neutral or slightly basic pH. The proteasome has an ATP-dependent proteolytic activity.</text>
</comment>
<dbReference type="PROSITE" id="PS51476">
    <property type="entry name" value="PROTEASOME_BETA_2"/>
    <property type="match status" value="1"/>
</dbReference>
<comment type="similarity">
    <text evidence="4">Belongs to the peptidase T1B family.</text>
</comment>
<dbReference type="Gene3D" id="3.60.20.10">
    <property type="entry name" value="Glutamine Phosphoribosylpyrophosphate, subunit 1, domain 1"/>
    <property type="match status" value="1"/>
</dbReference>
<name>A0A2C6KE37_9APIC</name>
<dbReference type="GO" id="GO:0005737">
    <property type="term" value="C:cytoplasm"/>
    <property type="evidence" value="ECO:0007669"/>
    <property type="project" value="UniProtKB-SubCell"/>
</dbReference>
<dbReference type="PANTHER" id="PTHR11599">
    <property type="entry name" value="PROTEASOME SUBUNIT ALPHA/BETA"/>
    <property type="match status" value="1"/>
</dbReference>
<organism evidence="5 6">
    <name type="scientific">Cystoisospora suis</name>
    <dbReference type="NCBI Taxonomy" id="483139"/>
    <lineage>
        <taxon>Eukaryota</taxon>
        <taxon>Sar</taxon>
        <taxon>Alveolata</taxon>
        <taxon>Apicomplexa</taxon>
        <taxon>Conoidasida</taxon>
        <taxon>Coccidia</taxon>
        <taxon>Eucoccidiorida</taxon>
        <taxon>Eimeriorina</taxon>
        <taxon>Sarcocystidae</taxon>
        <taxon>Cystoisospora</taxon>
    </lineage>
</organism>
<protein>
    <recommendedName>
        <fullName evidence="4">Proteasome subunit beta</fullName>
    </recommendedName>
</protein>
<dbReference type="InterPro" id="IPR050115">
    <property type="entry name" value="Proteasome_alpha"/>
</dbReference>
<dbReference type="VEuPathDB" id="ToxoDB:CSUI_011282"/>
<keyword evidence="2 4" id="KW-0647">Proteasome</keyword>
<keyword evidence="6" id="KW-1185">Reference proteome</keyword>
<dbReference type="InterPro" id="IPR029055">
    <property type="entry name" value="Ntn_hydrolases_N"/>
</dbReference>
<dbReference type="InterPro" id="IPR001353">
    <property type="entry name" value="Proteasome_sua/b"/>
</dbReference>
<dbReference type="Proteomes" id="UP000221165">
    <property type="component" value="Unassembled WGS sequence"/>
</dbReference>
<dbReference type="AlphaFoldDB" id="A0A2C6KE37"/>
<evidence type="ECO:0000256" key="1">
    <source>
        <dbReference type="ARBA" id="ARBA00022490"/>
    </source>
</evidence>
<comment type="caution">
    <text evidence="5">The sequence shown here is derived from an EMBL/GenBank/DDBJ whole genome shotgun (WGS) entry which is preliminary data.</text>
</comment>
<dbReference type="GO" id="GO:0005634">
    <property type="term" value="C:nucleus"/>
    <property type="evidence" value="ECO:0007669"/>
    <property type="project" value="UniProtKB-SubCell"/>
</dbReference>
<sequence>METLIGLQGPTFALVACDKYAHSSILRMKSDDDKLLVVDNNKVLGMAGQIGDRLQFGDYIEKNIHLFRFKHNRKLTCDAAANFTRQQLAYYLRRSPYHVDVLLAGHDEEGPRLYWIDYLASMTAVNKGAHGYAAYFLGGLLDRYYHPKLTEEEAIEIIRKCKKELSTRFLVSQSDFLVKIVNKDGVRVLDV</sequence>
<dbReference type="OrthoDB" id="268428at2759"/>
<dbReference type="InterPro" id="IPR035206">
    <property type="entry name" value="Proteasome_beta2"/>
</dbReference>
<evidence type="ECO:0000313" key="5">
    <source>
        <dbReference type="EMBL" id="PHJ14908.1"/>
    </source>
</evidence>
<evidence type="ECO:0000256" key="3">
    <source>
        <dbReference type="ARBA" id="ARBA00023242"/>
    </source>
</evidence>
<keyword evidence="3 4" id="KW-0539">Nucleus</keyword>
<keyword evidence="1 4" id="KW-0963">Cytoplasm</keyword>
<dbReference type="EMBL" id="MIGC01010553">
    <property type="protein sequence ID" value="PHJ14908.1"/>
    <property type="molecule type" value="Genomic_DNA"/>
</dbReference>
<dbReference type="GO" id="GO:0010498">
    <property type="term" value="P:proteasomal protein catabolic process"/>
    <property type="evidence" value="ECO:0007669"/>
    <property type="project" value="InterPro"/>
</dbReference>
<comment type="subcellular location">
    <subcellularLocation>
        <location evidence="4">Cytoplasm</location>
    </subcellularLocation>
    <subcellularLocation>
        <location evidence="4">Nucleus</location>
    </subcellularLocation>
</comment>
<dbReference type="SUPFAM" id="SSF56235">
    <property type="entry name" value="N-terminal nucleophile aminohydrolases (Ntn hydrolases)"/>
    <property type="match status" value="1"/>
</dbReference>